<dbReference type="SUPFAM" id="SSF110296">
    <property type="entry name" value="Oligoxyloglucan reducing end-specific cellobiohydrolase"/>
    <property type="match status" value="2"/>
</dbReference>
<evidence type="ECO:0000256" key="6">
    <source>
        <dbReference type="SAM" id="Phobius"/>
    </source>
</evidence>
<evidence type="ECO:0000313" key="9">
    <source>
        <dbReference type="EMBL" id="AXC10914.1"/>
    </source>
</evidence>
<keyword evidence="3" id="KW-0963">Cytoplasm</keyword>
<evidence type="ECO:0000256" key="5">
    <source>
        <dbReference type="ARBA" id="ARBA00023273"/>
    </source>
</evidence>
<keyword evidence="5" id="KW-0966">Cell projection</keyword>
<comment type="subcellular location">
    <subcellularLocation>
        <location evidence="1">Cell projection</location>
        <location evidence="1">Cilium</location>
    </subcellularLocation>
    <subcellularLocation>
        <location evidence="2">Cytoplasm</location>
    </subcellularLocation>
</comment>
<keyword evidence="10" id="KW-1185">Reference proteome</keyword>
<dbReference type="NCBIfam" id="NF012200">
    <property type="entry name" value="choice_anch_D"/>
    <property type="match status" value="4"/>
</dbReference>
<keyword evidence="6" id="KW-0472">Membrane</keyword>
<keyword evidence="4" id="KW-0969">Cilium</keyword>
<evidence type="ECO:0000256" key="1">
    <source>
        <dbReference type="ARBA" id="ARBA00004138"/>
    </source>
</evidence>
<evidence type="ECO:0000256" key="2">
    <source>
        <dbReference type="ARBA" id="ARBA00004496"/>
    </source>
</evidence>
<evidence type="ECO:0000313" key="10">
    <source>
        <dbReference type="Proteomes" id="UP000253606"/>
    </source>
</evidence>
<dbReference type="InterPro" id="IPR053879">
    <property type="entry name" value="HYDIN_VesB_CFA65-like_Ig"/>
</dbReference>
<accession>A0A2Z5FWM2</accession>
<feature type="domain" description="HYDIN/VesB/CFA65-like Ig-like" evidence="8">
    <location>
        <begin position="939"/>
        <end position="1012"/>
    </location>
</feature>
<evidence type="ECO:0000256" key="7">
    <source>
        <dbReference type="SAM" id="SignalP"/>
    </source>
</evidence>
<sequence>MIIRPLRSWVLIVACLLPSGLVAFASPQDTIAKPPLRPTHQANAKAFLAKRGWPGKQAATLLMQGRAASKRSANVREGIDPALATPTDSLLSQPWQPLGPAQISTTVYGLVTGRVSSIAVDPSDPTGNTIYVGTSGGGVWKSTTAAGPPAAVSFAPLTDDLPAFNQGDLASLSIGALSVQTGGTGVILAGTGDPNDALDSYYGSGILRSADGGLSWSLIANSNDLSVNSLTNFYFVGNAFAAFAWSVQSPNLVVAAVSQSAQGELVGATDLQSYNDIPRSVAGLYYSIDAGQTWLMATITDGPGRTVQTGLIPVAGGGNAATAVVWNPIRRRFYAAIRFHGYYESADGITFTRLSNQPGAGLTSTECPTNPNSIGSQACPLFRGALAVQPSTGDMFALSVDGNLLDQGLWQDVCSASSRTCVSNTVTFSQPLSATALENGQGAIFLGDYSLVLAAVPSTGDTLLFAGTQDIYRCSLAAGCVFRNTTNTNTCTAALVAPFQHAIDTTFAGGLSLMYFGNDSGLWRSTDDVGQTMQTCLPDDANHFQNLNNGIGSLAEVNAFAQDPTDSAIILAGIGVNGSAASSTASQNVWPQVLDGNGSYVAIDPSNPENWYAQSSIGVGIDLCASGSSCTPAAFGTPVIGFAQVGPDAYASSEGSPFILDPLNSANLILGTCHVWWGPADGASWSLANQLSELYPGEGPTCAGNGLLQSMAASSAVSTSETNTELIYAGMSGVGLDGPQAYAGHLFEATGINSRLSPAAWTDISASPVTNDLYGFNPADFSVSSITLDPHDPTGQTVYATIQGFDTILASTGSVYASTNAGVSWLNITSNLPGVPANSIAIDPNDANTVYVAIDTGVYITTAVTSCSVQNCWSLYGSGLPNSPVIQLATFNHAGQSLLRAGTYGRGIWQIPLITAAAAEATAATSPSSLSFAEQQVQTQSGAQTVTVTNTGTIPLIVAQTPVTGDFAAANGCSGPVAIGSGCTVQVTFTPTMTGVRSGKLTIYANVAQGQLTVPVSGTGLPGASVVLLPTSMNFGATLVGSSAIPPQNITISNTGGVAATLGTPVVTGDFSIVANTCSATLAPNFGCTVAIAFTPTLSGPRPGVFSISDSQGTQSATLLGNGVAPATDGVAPSALAFALQTVGTSSTPQVVILANSGDSPLNSVSASVTGDFQVVNGCGETLIGHSTCAFSVTYSPKQVGVENGVLTINDMYGKPQNVALSGLGLAPSGISVLPSAINFGTEAIGVPSPAQTVTVTNSGGIALGALTLAVQGPFSIVSTSCTSTLATGGNCSAQVEFLPTLSGLLSGTLTVGSSSIDNPLQVALSGDGFGFTLQPNGASSATVTAGQTANYLLQIIPDSGSTGMVSITCGSSPPGSDCIVNPSSVQLTSGVTTTVAVSIATGTLGATGAYATATTGKPSRGTALVLIALCLPFALLRFPATRRKGWWLAWVIVIAATPLGCGVSASVGKTSASTGGNPISTPSATYNPVVTATGSGATQSVQLTLVVE</sequence>
<proteinExistence type="predicted"/>
<dbReference type="Pfam" id="PF22544">
    <property type="entry name" value="HYDIN_VesB_CFA65-like_Ig"/>
    <property type="match status" value="1"/>
</dbReference>
<dbReference type="Gene3D" id="2.60.40.10">
    <property type="entry name" value="Immunoglobulins"/>
    <property type="match status" value="4"/>
</dbReference>
<keyword evidence="6" id="KW-1133">Transmembrane helix</keyword>
<dbReference type="KEGG" id="abas:ACPOL_1568"/>
<reference evidence="9 10" key="1">
    <citation type="journal article" date="2018" name="Front. Microbiol.">
        <title>Hydrolytic Capabilities as a Key to Environmental Success: Chitinolytic and Cellulolytic Acidobacteria From Acidic Sub-arctic Soils and Boreal Peatlands.</title>
        <authorList>
            <person name="Belova S.E."/>
            <person name="Ravin N.V."/>
            <person name="Pankratov T.A."/>
            <person name="Rakitin A.L."/>
            <person name="Ivanova A.A."/>
            <person name="Beletsky A.V."/>
            <person name="Mardanov A.V."/>
            <person name="Sinninghe Damste J.S."/>
            <person name="Dedysh S.N."/>
        </authorList>
    </citation>
    <scope>NUCLEOTIDE SEQUENCE [LARGE SCALE GENOMIC DNA]</scope>
    <source>
        <strain evidence="9 10">SBC82</strain>
    </source>
</reference>
<dbReference type="RefSeq" id="WP_236657296.1">
    <property type="nucleotide sequence ID" value="NZ_CP030840.1"/>
</dbReference>
<evidence type="ECO:0000259" key="8">
    <source>
        <dbReference type="Pfam" id="PF22544"/>
    </source>
</evidence>
<feature type="chain" id="PRO_5016255115" description="HYDIN/VesB/CFA65-like Ig-like domain-containing protein" evidence="7">
    <location>
        <begin position="26"/>
        <end position="1509"/>
    </location>
</feature>
<feature type="transmembrane region" description="Helical" evidence="6">
    <location>
        <begin position="1424"/>
        <end position="1441"/>
    </location>
</feature>
<dbReference type="EMBL" id="CP030840">
    <property type="protein sequence ID" value="AXC10914.1"/>
    <property type="molecule type" value="Genomic_DNA"/>
</dbReference>
<name>A0A2Z5FWM2_9BACT</name>
<gene>
    <name evidence="9" type="ORF">ACPOL_1568</name>
</gene>
<protein>
    <recommendedName>
        <fullName evidence="8">HYDIN/VesB/CFA65-like Ig-like domain-containing protein</fullName>
    </recommendedName>
</protein>
<dbReference type="Proteomes" id="UP000253606">
    <property type="component" value="Chromosome"/>
</dbReference>
<keyword evidence="7" id="KW-0732">Signal</keyword>
<feature type="transmembrane region" description="Helical" evidence="6">
    <location>
        <begin position="1447"/>
        <end position="1468"/>
    </location>
</feature>
<organism evidence="9 10">
    <name type="scientific">Acidisarcina polymorpha</name>
    <dbReference type="NCBI Taxonomy" id="2211140"/>
    <lineage>
        <taxon>Bacteria</taxon>
        <taxon>Pseudomonadati</taxon>
        <taxon>Acidobacteriota</taxon>
        <taxon>Terriglobia</taxon>
        <taxon>Terriglobales</taxon>
        <taxon>Acidobacteriaceae</taxon>
        <taxon>Acidisarcina</taxon>
    </lineage>
</organism>
<keyword evidence="6" id="KW-0812">Transmembrane</keyword>
<dbReference type="GO" id="GO:0005737">
    <property type="term" value="C:cytoplasm"/>
    <property type="evidence" value="ECO:0007669"/>
    <property type="project" value="UniProtKB-SubCell"/>
</dbReference>
<dbReference type="InterPro" id="IPR015943">
    <property type="entry name" value="WD40/YVTN_repeat-like_dom_sf"/>
</dbReference>
<evidence type="ECO:0000256" key="3">
    <source>
        <dbReference type="ARBA" id="ARBA00022490"/>
    </source>
</evidence>
<feature type="signal peptide" evidence="7">
    <location>
        <begin position="1"/>
        <end position="25"/>
    </location>
</feature>
<dbReference type="Gene3D" id="2.130.10.10">
    <property type="entry name" value="YVTN repeat-like/Quinoprotein amine dehydrogenase"/>
    <property type="match status" value="3"/>
</dbReference>
<evidence type="ECO:0000256" key="4">
    <source>
        <dbReference type="ARBA" id="ARBA00023069"/>
    </source>
</evidence>
<dbReference type="InterPro" id="IPR013783">
    <property type="entry name" value="Ig-like_fold"/>
</dbReference>